<dbReference type="STRING" id="1166073.SAMN05192530_103114"/>
<sequence length="410" mass="44780">MGFRDVRYATVASLPTILAQIAAANTSGRLRAIVRAADSGTQFEVVVASGSVRQDDLICEARDGLEARVESVVDLGEGSVRIQLDRAIRCDVGDLLCHPSERPEVADQFSARLTWHDGHPLIAGRSYRFVVGEKIVAGSVTTIKHRIEPDMAGPLAARTLQRGETGSVNISLRRPVAFDLSEGSGQLRRLRVLDAVNDLKLGTGTLSFALRRASNIHWQSVTVSKTQRAAIKQQKPVLVWFTGLSGSGKSTIANLLESRLLAEGCHTYLLDGDNVRHGLNRDLGFTDADRVENIRRVGEIAKLMVDAGLIVLASFISPFEAERALARELLGEGEFVEVFVDAPLAVAEERDPKGLYRRARRGELRNFTGIDSPYERPGNPEIRLDTATTPAEALAQQVFDYLAKRGHLAL</sequence>
<evidence type="ECO:0000256" key="6">
    <source>
        <dbReference type="ARBA" id="ARBA00018163"/>
    </source>
</evidence>
<dbReference type="Pfam" id="PF22594">
    <property type="entry name" value="GTP-eEF1A_C"/>
    <property type="match status" value="1"/>
</dbReference>
<evidence type="ECO:0000256" key="8">
    <source>
        <dbReference type="ARBA" id="ARBA00022741"/>
    </source>
</evidence>
<comment type="similarity">
    <text evidence="4 15">Belongs to the APS kinase family.</text>
</comment>
<comment type="pathway">
    <text evidence="3 15">Sulfur metabolism; hydrogen sulfide biosynthesis; sulfite from sulfate: step 2/3.</text>
</comment>
<evidence type="ECO:0000313" key="19">
    <source>
        <dbReference type="Proteomes" id="UP000198793"/>
    </source>
</evidence>
<dbReference type="InterPro" id="IPR027417">
    <property type="entry name" value="P-loop_NTPase"/>
</dbReference>
<feature type="binding site" evidence="15">
    <location>
        <begin position="243"/>
        <end position="250"/>
    </location>
    <ligand>
        <name>ATP</name>
        <dbReference type="ChEBI" id="CHEBI:30616"/>
    </ligand>
</feature>
<evidence type="ECO:0000256" key="9">
    <source>
        <dbReference type="ARBA" id="ARBA00022777"/>
    </source>
</evidence>
<dbReference type="SUPFAM" id="SSF50465">
    <property type="entry name" value="EF-Tu/eEF-1alpha/eIF2-gamma C-terminal domain"/>
    <property type="match status" value="1"/>
</dbReference>
<dbReference type="Pfam" id="PF01583">
    <property type="entry name" value="APS_kinase"/>
    <property type="match status" value="1"/>
</dbReference>
<evidence type="ECO:0000256" key="4">
    <source>
        <dbReference type="ARBA" id="ARBA00007008"/>
    </source>
</evidence>
<keyword evidence="19" id="KW-1185">Reference proteome</keyword>
<dbReference type="FunFam" id="3.40.50.300:FF:000212">
    <property type="entry name" value="Adenylyl-sulfate kinase"/>
    <property type="match status" value="1"/>
</dbReference>
<dbReference type="UniPathway" id="UPA00140">
    <property type="reaction ID" value="UER00205"/>
</dbReference>
<dbReference type="AlphaFoldDB" id="A0A1H0GGG7"/>
<dbReference type="NCBIfam" id="NF003013">
    <property type="entry name" value="PRK03846.1"/>
    <property type="match status" value="1"/>
</dbReference>
<dbReference type="InterPro" id="IPR054696">
    <property type="entry name" value="GTP-eEF1A_C"/>
</dbReference>
<dbReference type="EC" id="2.7.1.25" evidence="5 15"/>
<feature type="domain" description="GTP-eEF1A C-terminal" evidence="17">
    <location>
        <begin position="108"/>
        <end position="192"/>
    </location>
</feature>
<evidence type="ECO:0000256" key="11">
    <source>
        <dbReference type="ARBA" id="ARBA00023134"/>
    </source>
</evidence>
<dbReference type="PANTHER" id="PTHR11055:SF63">
    <property type="entry name" value="ADENYLYL-SULFATE KINASE 1, CHLOROPLASTIC"/>
    <property type="match status" value="1"/>
</dbReference>
<proteinExistence type="inferred from homology"/>
<organism evidence="18 19">
    <name type="scientific">Aureimonas jatrophae</name>
    <dbReference type="NCBI Taxonomy" id="1166073"/>
    <lineage>
        <taxon>Bacteria</taxon>
        <taxon>Pseudomonadati</taxon>
        <taxon>Pseudomonadota</taxon>
        <taxon>Alphaproteobacteria</taxon>
        <taxon>Hyphomicrobiales</taxon>
        <taxon>Aurantimonadaceae</taxon>
        <taxon>Aureimonas</taxon>
    </lineage>
</organism>
<dbReference type="Gene3D" id="3.40.50.300">
    <property type="entry name" value="P-loop containing nucleotide triphosphate hydrolases"/>
    <property type="match status" value="1"/>
</dbReference>
<dbReference type="InterPro" id="IPR002891">
    <property type="entry name" value="APS"/>
</dbReference>
<dbReference type="InterPro" id="IPR009001">
    <property type="entry name" value="Transl_elong_EF1A/Init_IF2_C"/>
</dbReference>
<dbReference type="Proteomes" id="UP000198793">
    <property type="component" value="Unassembled WGS sequence"/>
</dbReference>
<evidence type="ECO:0000256" key="2">
    <source>
        <dbReference type="ARBA" id="ARBA00002632"/>
    </source>
</evidence>
<keyword evidence="11" id="KW-0342">GTP-binding</keyword>
<protein>
    <recommendedName>
        <fullName evidence="6 15">Adenylyl-sulfate kinase</fullName>
        <ecNumber evidence="5 15">2.7.1.25</ecNumber>
    </recommendedName>
    <alternativeName>
        <fullName evidence="13 15">APS kinase</fullName>
    </alternativeName>
    <alternativeName>
        <fullName evidence="14 15">ATP adenosine-5'-phosphosulfate 3'-phosphotransferase</fullName>
    </alternativeName>
    <alternativeName>
        <fullName evidence="12 15">Adenosine-5'-phosphosulfate kinase</fullName>
    </alternativeName>
</protein>
<comment type="function">
    <text evidence="2 15">Catalyzes the synthesis of activated sulfate.</text>
</comment>
<accession>A0A1H0GGG7</accession>
<feature type="domain" description="APS kinase" evidence="16">
    <location>
        <begin position="236"/>
        <end position="385"/>
    </location>
</feature>
<dbReference type="SUPFAM" id="SSF52540">
    <property type="entry name" value="P-loop containing nucleoside triphosphate hydrolases"/>
    <property type="match status" value="1"/>
</dbReference>
<comment type="catalytic activity">
    <reaction evidence="1 15">
        <text>adenosine 5'-phosphosulfate + ATP = 3'-phosphoadenylyl sulfate + ADP + H(+)</text>
        <dbReference type="Rhea" id="RHEA:24152"/>
        <dbReference type="ChEBI" id="CHEBI:15378"/>
        <dbReference type="ChEBI" id="CHEBI:30616"/>
        <dbReference type="ChEBI" id="CHEBI:58243"/>
        <dbReference type="ChEBI" id="CHEBI:58339"/>
        <dbReference type="ChEBI" id="CHEBI:456216"/>
        <dbReference type="EC" id="2.7.1.25"/>
    </reaction>
</comment>
<evidence type="ECO:0000256" key="10">
    <source>
        <dbReference type="ARBA" id="ARBA00022840"/>
    </source>
</evidence>
<evidence type="ECO:0000256" key="5">
    <source>
        <dbReference type="ARBA" id="ARBA00012121"/>
    </source>
</evidence>
<evidence type="ECO:0000313" key="18">
    <source>
        <dbReference type="EMBL" id="SDO06025.1"/>
    </source>
</evidence>
<evidence type="ECO:0000256" key="13">
    <source>
        <dbReference type="ARBA" id="ARBA00031393"/>
    </source>
</evidence>
<dbReference type="GO" id="GO:0005525">
    <property type="term" value="F:GTP binding"/>
    <property type="evidence" value="ECO:0007669"/>
    <property type="project" value="UniProtKB-KW"/>
</dbReference>
<dbReference type="GO" id="GO:0000103">
    <property type="term" value="P:sulfate assimilation"/>
    <property type="evidence" value="ECO:0007669"/>
    <property type="project" value="UniProtKB-UniRule"/>
</dbReference>
<dbReference type="InterPro" id="IPR059117">
    <property type="entry name" value="APS_kinase_dom"/>
</dbReference>
<dbReference type="HAMAP" id="MF_00065">
    <property type="entry name" value="Adenylyl_sulf_kinase"/>
    <property type="match status" value="1"/>
</dbReference>
<keyword evidence="10 15" id="KW-0067">ATP-binding</keyword>
<keyword evidence="15" id="KW-0597">Phosphoprotein</keyword>
<evidence type="ECO:0000256" key="14">
    <source>
        <dbReference type="ARBA" id="ARBA00031464"/>
    </source>
</evidence>
<reference evidence="18 19" key="1">
    <citation type="submission" date="2016-10" db="EMBL/GenBank/DDBJ databases">
        <authorList>
            <person name="de Groot N.N."/>
        </authorList>
    </citation>
    <scope>NUCLEOTIDE SEQUENCE [LARGE SCALE GENOMIC DNA]</scope>
    <source>
        <strain evidence="19">L7-484,KACC 16230,DSM 25025</strain>
    </source>
</reference>
<name>A0A1H0GGG7_9HYPH</name>
<evidence type="ECO:0000256" key="3">
    <source>
        <dbReference type="ARBA" id="ARBA00004806"/>
    </source>
</evidence>
<gene>
    <name evidence="15" type="primary">cysC</name>
    <name evidence="18" type="ORF">SAMN05192530_103114</name>
</gene>
<dbReference type="GO" id="GO:0004020">
    <property type="term" value="F:adenylylsulfate kinase activity"/>
    <property type="evidence" value="ECO:0007669"/>
    <property type="project" value="UniProtKB-UniRule"/>
</dbReference>
<dbReference type="GO" id="GO:0070814">
    <property type="term" value="P:hydrogen sulfide biosynthetic process"/>
    <property type="evidence" value="ECO:0007669"/>
    <property type="project" value="UniProtKB-UniRule"/>
</dbReference>
<evidence type="ECO:0000259" key="16">
    <source>
        <dbReference type="Pfam" id="PF01583"/>
    </source>
</evidence>
<evidence type="ECO:0000256" key="1">
    <source>
        <dbReference type="ARBA" id="ARBA00001823"/>
    </source>
</evidence>
<feature type="active site" description="Phosphoserine intermediate" evidence="15">
    <location>
        <position position="317"/>
    </location>
</feature>
<evidence type="ECO:0000256" key="15">
    <source>
        <dbReference type="HAMAP-Rule" id="MF_00065"/>
    </source>
</evidence>
<dbReference type="PANTHER" id="PTHR11055">
    <property type="entry name" value="BIFUNCTIONAL 3'-PHOSPHOADENOSINE 5'-PHOSPHOSULFATE SYNTHASE"/>
    <property type="match status" value="1"/>
</dbReference>
<evidence type="ECO:0000256" key="12">
    <source>
        <dbReference type="ARBA" id="ARBA00029724"/>
    </source>
</evidence>
<dbReference type="Gene3D" id="2.40.30.10">
    <property type="entry name" value="Translation factors"/>
    <property type="match status" value="1"/>
</dbReference>
<evidence type="ECO:0000259" key="17">
    <source>
        <dbReference type="Pfam" id="PF22594"/>
    </source>
</evidence>
<evidence type="ECO:0000256" key="7">
    <source>
        <dbReference type="ARBA" id="ARBA00022679"/>
    </source>
</evidence>
<keyword evidence="8 15" id="KW-0547">Nucleotide-binding</keyword>
<dbReference type="NCBIfam" id="TIGR00455">
    <property type="entry name" value="apsK"/>
    <property type="match status" value="1"/>
</dbReference>
<keyword evidence="9 15" id="KW-0418">Kinase</keyword>
<dbReference type="GO" id="GO:0005524">
    <property type="term" value="F:ATP binding"/>
    <property type="evidence" value="ECO:0007669"/>
    <property type="project" value="UniProtKB-UniRule"/>
</dbReference>
<keyword evidence="7 15" id="KW-0808">Transferase</keyword>
<dbReference type="CDD" id="cd02027">
    <property type="entry name" value="APSK"/>
    <property type="match status" value="1"/>
</dbReference>
<dbReference type="EMBL" id="FNIT01000003">
    <property type="protein sequence ID" value="SDO06025.1"/>
    <property type="molecule type" value="Genomic_DNA"/>
</dbReference>